<evidence type="ECO:0000313" key="1">
    <source>
        <dbReference type="EMBL" id="RNL54149.1"/>
    </source>
</evidence>
<evidence type="ECO:0000313" key="2">
    <source>
        <dbReference type="Proteomes" id="UP000274046"/>
    </source>
</evidence>
<sequence>MKKILNLSLLMIVMFSISCKKNSNDEKIEIDTNNLTTCPKDFNCTYLYHDAADFGEPFFLNLKKGSYKVFKYSALLGYGNYAKYVYMRIPMNVTQFSLTNKQVLAGEVKFANPCTSCNTIGVKIVGGSFKGIKTSTSFGVPKWLLDGQLYLGSITPSAYRDTIRIKQYFTLDPTGI</sequence>
<protein>
    <recommendedName>
        <fullName evidence="3">Lipoprotein</fullName>
    </recommendedName>
</protein>
<dbReference type="Proteomes" id="UP000274046">
    <property type="component" value="Unassembled WGS sequence"/>
</dbReference>
<dbReference type="EMBL" id="RBEE01000012">
    <property type="protein sequence ID" value="RNL54149.1"/>
    <property type="molecule type" value="Genomic_DNA"/>
</dbReference>
<dbReference type="OrthoDB" id="756984at2"/>
<keyword evidence="2" id="KW-1185">Reference proteome</keyword>
<accession>A0A3N0BWQ7</accession>
<reference evidence="1 2" key="1">
    <citation type="submission" date="2018-10" db="EMBL/GenBank/DDBJ databases">
        <title>Genome sequencing of Pedobacter jejuensis TNB23.</title>
        <authorList>
            <person name="Cho Y.-J."/>
            <person name="Cho A."/>
            <person name="Kim O.-S."/>
        </authorList>
    </citation>
    <scope>NUCLEOTIDE SEQUENCE [LARGE SCALE GENOMIC DNA]</scope>
    <source>
        <strain evidence="1 2">TNB23</strain>
    </source>
</reference>
<evidence type="ECO:0008006" key="3">
    <source>
        <dbReference type="Google" id="ProtNLM"/>
    </source>
</evidence>
<name>A0A3N0BWQ7_9SPHI</name>
<proteinExistence type="predicted"/>
<gene>
    <name evidence="1" type="ORF">D7004_08625</name>
</gene>
<dbReference type="RefSeq" id="WP_123205469.1">
    <property type="nucleotide sequence ID" value="NZ_RBEE01000012.1"/>
</dbReference>
<dbReference type="AlphaFoldDB" id="A0A3N0BWQ7"/>
<organism evidence="1 2">
    <name type="scientific">Pedobacter jejuensis</name>
    <dbReference type="NCBI Taxonomy" id="1268550"/>
    <lineage>
        <taxon>Bacteria</taxon>
        <taxon>Pseudomonadati</taxon>
        <taxon>Bacteroidota</taxon>
        <taxon>Sphingobacteriia</taxon>
        <taxon>Sphingobacteriales</taxon>
        <taxon>Sphingobacteriaceae</taxon>
        <taxon>Pedobacter</taxon>
    </lineage>
</organism>
<comment type="caution">
    <text evidence="1">The sequence shown here is derived from an EMBL/GenBank/DDBJ whole genome shotgun (WGS) entry which is preliminary data.</text>
</comment>
<dbReference type="PROSITE" id="PS51257">
    <property type="entry name" value="PROKAR_LIPOPROTEIN"/>
    <property type="match status" value="1"/>
</dbReference>